<proteinExistence type="predicted"/>
<reference evidence="3" key="1">
    <citation type="journal article" date="2014" name="Nucleic Acids Res.">
        <title>The evolutionary dynamics of variant antigen genes in Babesia reveal a history of genomic innovation underlying host-parasite interaction.</title>
        <authorList>
            <person name="Jackson A.P."/>
            <person name="Otto T.D."/>
            <person name="Darby A."/>
            <person name="Ramaprasad A."/>
            <person name="Xia D."/>
            <person name="Echaide I.E."/>
            <person name="Farber M."/>
            <person name="Gahlot S."/>
            <person name="Gamble J."/>
            <person name="Gupta D."/>
            <person name="Gupta Y."/>
            <person name="Jackson L."/>
            <person name="Malandrin L."/>
            <person name="Malas T.B."/>
            <person name="Moussa E."/>
            <person name="Nair M."/>
            <person name="Reid A.J."/>
            <person name="Sanders M."/>
            <person name="Sharma J."/>
            <person name="Tracey A."/>
            <person name="Quail M.A."/>
            <person name="Weir W."/>
            <person name="Wastling J.M."/>
            <person name="Hall N."/>
            <person name="Willadsen P."/>
            <person name="Lingelbach K."/>
            <person name="Shiels B."/>
            <person name="Tait A."/>
            <person name="Berriman M."/>
            <person name="Allred D.R."/>
            <person name="Pain A."/>
        </authorList>
    </citation>
    <scope>NUCLEOTIDE SEQUENCE [LARGE SCALE GENOMIC DNA]</scope>
    <source>
        <strain evidence="3">Bond</strain>
    </source>
</reference>
<keyword evidence="3" id="KW-1185">Reference proteome</keyword>
<protein>
    <submittedName>
        <fullName evidence="2">Uncharacterized protein</fullName>
    </submittedName>
</protein>
<dbReference type="KEGG" id="bbig:BBBOND_0106220"/>
<evidence type="ECO:0000313" key="3">
    <source>
        <dbReference type="Proteomes" id="UP000033188"/>
    </source>
</evidence>
<feature type="region of interest" description="Disordered" evidence="1">
    <location>
        <begin position="308"/>
        <end position="344"/>
    </location>
</feature>
<dbReference type="EMBL" id="LK391707">
    <property type="protein sequence ID" value="CDR94313.1"/>
    <property type="molecule type" value="Genomic_DNA"/>
</dbReference>
<name>A0A061D119_BABBI</name>
<dbReference type="OrthoDB" id="366129at2759"/>
<evidence type="ECO:0000256" key="1">
    <source>
        <dbReference type="SAM" id="MobiDB-lite"/>
    </source>
</evidence>
<dbReference type="GeneID" id="24562854"/>
<sequence length="386" mass="43207">MVRGRDSLITLDDVCRFYHNEATFPSKILDLPSESDPNGLVSIGHLLDEQLSVGHLARNDLVLLIADSAHGRNLIEYLYRERVFSADRAVESRATGLFYVYPHREGAAEQHHIAHARSWLPSGLHPTVRNKLLESVKTLDVVTMEDFMKNTSMLLMELSNKPCGDTELYNTLIESVVQDRASRVLLILDSRSARSDNFMALMNSVVTVIESGQMNKLHLFVHFCESMIGDDKVADTLRQLDDALRAAFKGRPYEHEMHKLSFNPVSVPTDVRLKAHLLGASRKKLASFLTRIRSPHFTFDSIRGDADSACESGSQANTQAAPAPMSGSFEPHSESDHEEDDADHSMNSLREIMQKVTTDKISASLDKLERDVARLYAISSRFVPTT</sequence>
<dbReference type="VEuPathDB" id="PiroplasmaDB:BBBOND_0106220"/>
<evidence type="ECO:0000313" key="2">
    <source>
        <dbReference type="EMBL" id="CDR94313.1"/>
    </source>
</evidence>
<dbReference type="OMA" id="DDVCRFY"/>
<dbReference type="AlphaFoldDB" id="A0A061D119"/>
<feature type="compositionally biased region" description="Polar residues" evidence="1">
    <location>
        <begin position="311"/>
        <end position="320"/>
    </location>
</feature>
<dbReference type="RefSeq" id="XP_012766499.1">
    <property type="nucleotide sequence ID" value="XM_012911045.1"/>
</dbReference>
<dbReference type="Proteomes" id="UP000033188">
    <property type="component" value="Chromosome 1"/>
</dbReference>
<gene>
    <name evidence="2" type="ORF">BBBOND_0106220</name>
</gene>
<organism evidence="2 3">
    <name type="scientific">Babesia bigemina</name>
    <dbReference type="NCBI Taxonomy" id="5866"/>
    <lineage>
        <taxon>Eukaryota</taxon>
        <taxon>Sar</taxon>
        <taxon>Alveolata</taxon>
        <taxon>Apicomplexa</taxon>
        <taxon>Aconoidasida</taxon>
        <taxon>Piroplasmida</taxon>
        <taxon>Babesiidae</taxon>
        <taxon>Babesia</taxon>
    </lineage>
</organism>
<accession>A0A061D119</accession>